<name>A0A0A9B9W0_ARUDO</name>
<dbReference type="AlphaFoldDB" id="A0A0A9B9W0"/>
<reference evidence="1" key="2">
    <citation type="journal article" date="2015" name="Data Brief">
        <title>Shoot transcriptome of the giant reed, Arundo donax.</title>
        <authorList>
            <person name="Barrero R.A."/>
            <person name="Guerrero F.D."/>
            <person name="Moolhuijzen P."/>
            <person name="Goolsby J.A."/>
            <person name="Tidwell J."/>
            <person name="Bellgard S.E."/>
            <person name="Bellgard M.I."/>
        </authorList>
    </citation>
    <scope>NUCLEOTIDE SEQUENCE</scope>
    <source>
        <tissue evidence="1">Shoot tissue taken approximately 20 cm above the soil surface</tissue>
    </source>
</reference>
<proteinExistence type="predicted"/>
<protein>
    <submittedName>
        <fullName evidence="1">Uncharacterized protein</fullName>
    </submittedName>
</protein>
<organism evidence="1">
    <name type="scientific">Arundo donax</name>
    <name type="common">Giant reed</name>
    <name type="synonym">Donax arundinaceus</name>
    <dbReference type="NCBI Taxonomy" id="35708"/>
    <lineage>
        <taxon>Eukaryota</taxon>
        <taxon>Viridiplantae</taxon>
        <taxon>Streptophyta</taxon>
        <taxon>Embryophyta</taxon>
        <taxon>Tracheophyta</taxon>
        <taxon>Spermatophyta</taxon>
        <taxon>Magnoliopsida</taxon>
        <taxon>Liliopsida</taxon>
        <taxon>Poales</taxon>
        <taxon>Poaceae</taxon>
        <taxon>PACMAD clade</taxon>
        <taxon>Arundinoideae</taxon>
        <taxon>Arundineae</taxon>
        <taxon>Arundo</taxon>
    </lineage>
</organism>
<evidence type="ECO:0000313" key="1">
    <source>
        <dbReference type="EMBL" id="JAD58968.1"/>
    </source>
</evidence>
<reference evidence="1" key="1">
    <citation type="submission" date="2014-09" db="EMBL/GenBank/DDBJ databases">
        <authorList>
            <person name="Magalhaes I.L.F."/>
            <person name="Oliveira U."/>
            <person name="Santos F.R."/>
            <person name="Vidigal T.H.D.A."/>
            <person name="Brescovit A.D."/>
            <person name="Santos A.J."/>
        </authorList>
    </citation>
    <scope>NUCLEOTIDE SEQUENCE</scope>
    <source>
        <tissue evidence="1">Shoot tissue taken approximately 20 cm above the soil surface</tissue>
    </source>
</reference>
<sequence length="33" mass="3575">MNHVQFSFDSDSNIAHTTGCIQLLPSKAIAEAK</sequence>
<dbReference type="EMBL" id="GBRH01238927">
    <property type="protein sequence ID" value="JAD58968.1"/>
    <property type="molecule type" value="Transcribed_RNA"/>
</dbReference>
<accession>A0A0A9B9W0</accession>